<gene>
    <name evidence="2" type="ORF">AYR66_26755</name>
</gene>
<sequence length="81" mass="8933">MGFDQQGPLVICVSPGLNGRWDVSEKGQDVPLASFDDKEDAYAYATQLTKSKQDATVLIEDEEGFSPLPAEDKDAMRRPRS</sequence>
<evidence type="ECO:0000313" key="3">
    <source>
        <dbReference type="Proteomes" id="UP000197535"/>
    </source>
</evidence>
<comment type="caution">
    <text evidence="2">The sequence shown here is derived from an EMBL/GenBank/DDBJ whole genome shotgun (WGS) entry which is preliminary data.</text>
</comment>
<dbReference type="Pfam" id="PF09954">
    <property type="entry name" value="DUF2188"/>
    <property type="match status" value="1"/>
</dbReference>
<evidence type="ECO:0000256" key="1">
    <source>
        <dbReference type="SAM" id="MobiDB-lite"/>
    </source>
</evidence>
<dbReference type="AlphaFoldDB" id="A0A254TS65"/>
<keyword evidence="3" id="KW-1185">Reference proteome</keyword>
<name>A0A254TS65_9BURK</name>
<evidence type="ECO:0000313" key="2">
    <source>
        <dbReference type="EMBL" id="OWW22568.1"/>
    </source>
</evidence>
<organism evidence="2 3">
    <name type="scientific">Noviherbaspirillum denitrificans</name>
    <dbReference type="NCBI Taxonomy" id="1968433"/>
    <lineage>
        <taxon>Bacteria</taxon>
        <taxon>Pseudomonadati</taxon>
        <taxon>Pseudomonadota</taxon>
        <taxon>Betaproteobacteria</taxon>
        <taxon>Burkholderiales</taxon>
        <taxon>Oxalobacteraceae</taxon>
        <taxon>Noviherbaspirillum</taxon>
    </lineage>
</organism>
<dbReference type="EMBL" id="LSTO01000001">
    <property type="protein sequence ID" value="OWW22568.1"/>
    <property type="molecule type" value="Genomic_DNA"/>
</dbReference>
<feature type="compositionally biased region" description="Basic and acidic residues" evidence="1">
    <location>
        <begin position="70"/>
        <end position="81"/>
    </location>
</feature>
<dbReference type="InterPro" id="IPR018691">
    <property type="entry name" value="DUF2188"/>
</dbReference>
<evidence type="ECO:0008006" key="4">
    <source>
        <dbReference type="Google" id="ProtNLM"/>
    </source>
</evidence>
<accession>A0A254TS65</accession>
<dbReference type="OrthoDB" id="8780129at2"/>
<reference evidence="2 3" key="1">
    <citation type="submission" date="2016-02" db="EMBL/GenBank/DDBJ databases">
        <authorList>
            <person name="Wen L."/>
            <person name="He K."/>
            <person name="Yang H."/>
        </authorList>
    </citation>
    <scope>NUCLEOTIDE SEQUENCE [LARGE SCALE GENOMIC DNA]</scope>
    <source>
        <strain evidence="2 3">TSA40</strain>
    </source>
</reference>
<proteinExistence type="predicted"/>
<protein>
    <recommendedName>
        <fullName evidence="4">DUF2188 domain-containing protein</fullName>
    </recommendedName>
</protein>
<dbReference type="RefSeq" id="WP_088709383.1">
    <property type="nucleotide sequence ID" value="NZ_LSTO01000001.1"/>
</dbReference>
<feature type="region of interest" description="Disordered" evidence="1">
    <location>
        <begin position="61"/>
        <end position="81"/>
    </location>
</feature>
<dbReference type="Proteomes" id="UP000197535">
    <property type="component" value="Unassembled WGS sequence"/>
</dbReference>